<comment type="caution">
    <text evidence="1">The sequence shown here is derived from an EMBL/GenBank/DDBJ whole genome shotgun (WGS) entry which is preliminary data.</text>
</comment>
<evidence type="ECO:0000313" key="1">
    <source>
        <dbReference type="EMBL" id="PMB63338.1"/>
    </source>
</evidence>
<proteinExistence type="predicted"/>
<dbReference type="EMBL" id="MRVG01000026">
    <property type="protein sequence ID" value="PMB63338.1"/>
    <property type="molecule type" value="Genomic_DNA"/>
</dbReference>
<organism evidence="1 2">
    <name type="scientific">Beauveria bassiana</name>
    <name type="common">White muscardine disease fungus</name>
    <name type="synonym">Tritirachium shiotae</name>
    <dbReference type="NCBI Taxonomy" id="176275"/>
    <lineage>
        <taxon>Eukaryota</taxon>
        <taxon>Fungi</taxon>
        <taxon>Dikarya</taxon>
        <taxon>Ascomycota</taxon>
        <taxon>Pezizomycotina</taxon>
        <taxon>Sordariomycetes</taxon>
        <taxon>Hypocreomycetidae</taxon>
        <taxon>Hypocreales</taxon>
        <taxon>Cordycipitaceae</taxon>
        <taxon>Beauveria</taxon>
    </lineage>
</organism>
<protein>
    <submittedName>
        <fullName evidence="1">Uncharacterized protein</fullName>
    </submittedName>
</protein>
<reference evidence="1 2" key="1">
    <citation type="journal article" date="2016" name="Appl. Microbiol. Biotechnol.">
        <title>Characterization of T-DNA insertion mutants with decreased virulence in the entomopathogenic fungus Beauveria bassiana JEF-007.</title>
        <authorList>
            <person name="Kim S."/>
            <person name="Lee S.J."/>
            <person name="Nai Y.S."/>
            <person name="Yu J.S."/>
            <person name="Lee M.R."/>
            <person name="Yang Y.T."/>
            <person name="Kim J.S."/>
        </authorList>
    </citation>
    <scope>NUCLEOTIDE SEQUENCE [LARGE SCALE GENOMIC DNA]</scope>
    <source>
        <strain evidence="1 2">JEF-007</strain>
    </source>
</reference>
<gene>
    <name evidence="1" type="ORF">BM221_010809</name>
</gene>
<sequence length="232" mass="25829">MEKSITYINHDAKGNKGNELDLGLKLDNGQLPDIKEIARVLMEKKINGQIDLQKVIKGIKSDYPTLFKKIDDFIMNKWAANAIEVKGKDDKINKATLELEQFKQRAFDSMVAVRNARMEAAVESWKPAEGFEVVKIFDDLGEANINIKEIASKSGKKKTELVELFRKHIKGAHQENIKYLQDSVATVCSKGGTVSRKRELSCGSNTFSENWGGDIEGVSNPSVGGEVSKLKQ</sequence>
<name>A0A2N6N7U3_BEABA</name>
<evidence type="ECO:0000313" key="2">
    <source>
        <dbReference type="Proteomes" id="UP000235728"/>
    </source>
</evidence>
<accession>A0A2N6N7U3</accession>
<dbReference type="AlphaFoldDB" id="A0A2N6N7U3"/>
<dbReference type="Proteomes" id="UP000235728">
    <property type="component" value="Unassembled WGS sequence"/>
</dbReference>